<organism evidence="1">
    <name type="scientific">marine metagenome</name>
    <dbReference type="NCBI Taxonomy" id="408172"/>
    <lineage>
        <taxon>unclassified sequences</taxon>
        <taxon>metagenomes</taxon>
        <taxon>ecological metagenomes</taxon>
    </lineage>
</organism>
<evidence type="ECO:0000313" key="1">
    <source>
        <dbReference type="EMBL" id="SUZ89441.1"/>
    </source>
</evidence>
<dbReference type="AlphaFoldDB" id="A0A381RCZ8"/>
<name>A0A381RCZ8_9ZZZZ</name>
<protein>
    <submittedName>
        <fullName evidence="1">Uncharacterized protein</fullName>
    </submittedName>
</protein>
<dbReference type="EMBL" id="UINC01001816">
    <property type="protein sequence ID" value="SUZ89441.1"/>
    <property type="molecule type" value="Genomic_DNA"/>
</dbReference>
<reference evidence="1" key="1">
    <citation type="submission" date="2018-05" db="EMBL/GenBank/DDBJ databases">
        <authorList>
            <person name="Lanie J.A."/>
            <person name="Ng W.-L."/>
            <person name="Kazmierczak K.M."/>
            <person name="Andrzejewski T.M."/>
            <person name="Davidsen T.M."/>
            <person name="Wayne K.J."/>
            <person name="Tettelin H."/>
            <person name="Glass J.I."/>
            <person name="Rusch D."/>
            <person name="Podicherti R."/>
            <person name="Tsui H.-C.T."/>
            <person name="Winkler M.E."/>
        </authorList>
    </citation>
    <scope>NUCLEOTIDE SEQUENCE</scope>
</reference>
<accession>A0A381RCZ8</accession>
<gene>
    <name evidence="1" type="ORF">METZ01_LOCUS42295</name>
</gene>
<sequence>MEEKIAPIGRIISGLLLGKSTTTRAPRAGTMIMAFKTGNAGPL</sequence>
<proteinExistence type="predicted"/>